<keyword evidence="1 6" id="KW-0479">Metal-binding</keyword>
<keyword evidence="4" id="KW-0347">Helicase</keyword>
<organism evidence="9 10">
    <name type="scientific">Vanilla planifolia</name>
    <name type="common">Vanilla</name>
    <dbReference type="NCBI Taxonomy" id="51239"/>
    <lineage>
        <taxon>Eukaryota</taxon>
        <taxon>Viridiplantae</taxon>
        <taxon>Streptophyta</taxon>
        <taxon>Embryophyta</taxon>
        <taxon>Tracheophyta</taxon>
        <taxon>Spermatophyta</taxon>
        <taxon>Magnoliopsida</taxon>
        <taxon>Liliopsida</taxon>
        <taxon>Asparagales</taxon>
        <taxon>Orchidaceae</taxon>
        <taxon>Vanilloideae</taxon>
        <taxon>Vanilleae</taxon>
        <taxon>Vanilla</taxon>
    </lineage>
</organism>
<evidence type="ECO:0000256" key="3">
    <source>
        <dbReference type="ARBA" id="ARBA00022801"/>
    </source>
</evidence>
<dbReference type="Gene3D" id="4.10.1000.10">
    <property type="entry name" value="Zinc finger, CCCH-type"/>
    <property type="match status" value="1"/>
</dbReference>
<dbReference type="InterPro" id="IPR000571">
    <property type="entry name" value="Znf_CCCH"/>
</dbReference>
<evidence type="ECO:0000256" key="7">
    <source>
        <dbReference type="SAM" id="Phobius"/>
    </source>
</evidence>
<feature type="zinc finger region" description="C3H1-type" evidence="6">
    <location>
        <begin position="437"/>
        <end position="459"/>
    </location>
</feature>
<gene>
    <name evidence="9" type="ORF">HPP92_000163</name>
</gene>
<feature type="transmembrane region" description="Helical" evidence="7">
    <location>
        <begin position="480"/>
        <end position="499"/>
    </location>
</feature>
<sequence length="502" mass="57441">MDSPELVWVSKSQAEQRKGRTGRTCDGLIYRLVTGSFYKDLRDHEDPAILRLSLRNEVLMICCAESKVINDPRGMLQKTLDPPESETVEDALSLLVRIHALKKTSSHRGGRYDPTFYGRLLDSLPLSFDASVLVLKFGQIGFLREGFKPWLVINFKSLLVVESFCSKYLDGFLGSECCNILQNGKKEILFMANLCAYQFWQRVLKDKLCLERLKQVVKVDDKKSPPLVPKLEEEWCLLHNLARGPLHNVSDIYDETINCLHRFRPGFFTNNELPTYYEPYEFRHTCLLPSQVSEVDEDHAVNSQAGVYADKVQDSVDVNRRCVATPFVASGNFQSLTVAETFISLIKMYLSGIPLFCDTRLLVFVCLTCTFLPLSESLIFFLLLKIKMLYLDDTNEIQNEDVNSAVSNFTETTMCKFFLNGGCRRGEECYFSHSLQAKRPLCKFFLSFQGCRNGDSCVFCMIMAPECCRLLNQILVFKKMIPILVIHFFSCFLQITIIFCLC</sequence>
<dbReference type="PANTHER" id="PTHR18934">
    <property type="entry name" value="ATP-DEPENDENT RNA HELICASE"/>
    <property type="match status" value="1"/>
</dbReference>
<dbReference type="GO" id="GO:0004386">
    <property type="term" value="F:helicase activity"/>
    <property type="evidence" value="ECO:0007669"/>
    <property type="project" value="UniProtKB-KW"/>
</dbReference>
<dbReference type="Proteomes" id="UP000639772">
    <property type="component" value="Chromosome 1"/>
</dbReference>
<dbReference type="SUPFAM" id="SSF90229">
    <property type="entry name" value="CCCH zinc finger"/>
    <property type="match status" value="1"/>
</dbReference>
<feature type="zinc finger region" description="C3H1-type" evidence="6">
    <location>
        <begin position="409"/>
        <end position="436"/>
    </location>
</feature>
<keyword evidence="7" id="KW-0472">Membrane</keyword>
<feature type="transmembrane region" description="Helical" evidence="7">
    <location>
        <begin position="361"/>
        <end position="384"/>
    </location>
</feature>
<evidence type="ECO:0000256" key="5">
    <source>
        <dbReference type="ARBA" id="ARBA00022833"/>
    </source>
</evidence>
<evidence type="ECO:0000256" key="1">
    <source>
        <dbReference type="ARBA" id="ARBA00022723"/>
    </source>
</evidence>
<dbReference type="Gene3D" id="3.40.50.300">
    <property type="entry name" value="P-loop containing nucleotide triphosphate hydrolases"/>
    <property type="match status" value="1"/>
</dbReference>
<dbReference type="SMART" id="SM00356">
    <property type="entry name" value="ZnF_C3H1"/>
    <property type="match status" value="2"/>
</dbReference>
<proteinExistence type="predicted"/>
<dbReference type="SUPFAM" id="SSF52540">
    <property type="entry name" value="P-loop containing nucleoside triphosphate hydrolases"/>
    <property type="match status" value="1"/>
</dbReference>
<comment type="caution">
    <text evidence="9">The sequence shown here is derived from an EMBL/GenBank/DDBJ whole genome shotgun (WGS) entry which is preliminary data.</text>
</comment>
<dbReference type="EMBL" id="JADCNM010000001">
    <property type="protein sequence ID" value="KAG0500091.1"/>
    <property type="molecule type" value="Genomic_DNA"/>
</dbReference>
<keyword evidence="4" id="KW-0547">Nucleotide-binding</keyword>
<evidence type="ECO:0000256" key="2">
    <source>
        <dbReference type="ARBA" id="ARBA00022771"/>
    </source>
</evidence>
<dbReference type="PROSITE" id="PS50103">
    <property type="entry name" value="ZF_C3H1"/>
    <property type="match status" value="2"/>
</dbReference>
<keyword evidence="5 6" id="KW-0862">Zinc</keyword>
<feature type="domain" description="C3H1-type" evidence="8">
    <location>
        <begin position="409"/>
        <end position="436"/>
    </location>
</feature>
<name>A0A835RXH3_VANPL</name>
<reference evidence="9 10" key="1">
    <citation type="journal article" date="2020" name="Nat. Food">
        <title>A phased Vanilla planifolia genome enables genetic improvement of flavour and production.</title>
        <authorList>
            <person name="Hasing T."/>
            <person name="Tang H."/>
            <person name="Brym M."/>
            <person name="Khazi F."/>
            <person name="Huang T."/>
            <person name="Chambers A.H."/>
        </authorList>
    </citation>
    <scope>NUCLEOTIDE SEQUENCE [LARGE SCALE GENOMIC DNA]</scope>
    <source>
        <tissue evidence="9">Leaf</tissue>
    </source>
</reference>
<dbReference type="InterPro" id="IPR027417">
    <property type="entry name" value="P-loop_NTPase"/>
</dbReference>
<dbReference type="PANTHER" id="PTHR18934:SF221">
    <property type="entry name" value="ATP-DEPENDENT RNA HELICASE DHX34-RELATED"/>
    <property type="match status" value="1"/>
</dbReference>
<evidence type="ECO:0000256" key="6">
    <source>
        <dbReference type="PROSITE-ProRule" id="PRU00723"/>
    </source>
</evidence>
<feature type="domain" description="C3H1-type" evidence="8">
    <location>
        <begin position="437"/>
        <end position="459"/>
    </location>
</feature>
<dbReference type="Pfam" id="PF18044">
    <property type="entry name" value="zf-CCCH_4"/>
    <property type="match status" value="1"/>
</dbReference>
<accession>A0A835RXH3</accession>
<keyword evidence="7" id="KW-1133">Transmembrane helix</keyword>
<keyword evidence="4" id="KW-0067">ATP-binding</keyword>
<dbReference type="AlphaFoldDB" id="A0A835RXH3"/>
<protein>
    <recommendedName>
        <fullName evidence="8">C3H1-type domain-containing protein</fullName>
    </recommendedName>
</protein>
<dbReference type="GO" id="GO:0016787">
    <property type="term" value="F:hydrolase activity"/>
    <property type="evidence" value="ECO:0007669"/>
    <property type="project" value="UniProtKB-KW"/>
</dbReference>
<dbReference type="OrthoDB" id="66977at2759"/>
<dbReference type="GO" id="GO:0008270">
    <property type="term" value="F:zinc ion binding"/>
    <property type="evidence" value="ECO:0007669"/>
    <property type="project" value="UniProtKB-KW"/>
</dbReference>
<keyword evidence="2 6" id="KW-0863">Zinc-finger</keyword>
<evidence type="ECO:0000256" key="4">
    <source>
        <dbReference type="ARBA" id="ARBA00022806"/>
    </source>
</evidence>
<evidence type="ECO:0000313" key="10">
    <source>
        <dbReference type="Proteomes" id="UP000639772"/>
    </source>
</evidence>
<evidence type="ECO:0000313" key="9">
    <source>
        <dbReference type="EMBL" id="KAG0500091.1"/>
    </source>
</evidence>
<evidence type="ECO:0000259" key="8">
    <source>
        <dbReference type="PROSITE" id="PS50103"/>
    </source>
</evidence>
<keyword evidence="3" id="KW-0378">Hydrolase</keyword>
<dbReference type="InterPro" id="IPR041367">
    <property type="entry name" value="Znf-CCCH_4"/>
</dbReference>
<dbReference type="InterPro" id="IPR036855">
    <property type="entry name" value="Znf_CCCH_sf"/>
</dbReference>
<keyword evidence="7" id="KW-0812">Transmembrane</keyword>
<dbReference type="GO" id="GO:0003723">
    <property type="term" value="F:RNA binding"/>
    <property type="evidence" value="ECO:0007669"/>
    <property type="project" value="TreeGrafter"/>
</dbReference>